<evidence type="ECO:0000313" key="4">
    <source>
        <dbReference type="Proteomes" id="UP000284824"/>
    </source>
</evidence>
<dbReference type="CDD" id="cd11332">
    <property type="entry name" value="AmyAc_OligoGlu_TS"/>
    <property type="match status" value="1"/>
</dbReference>
<sequence>MTAWWRNAVIYQVYVRSFADGDGDGVGDLIGIRDRLPYLAGLGVDAVWLTPFHRSPMADFGYDVADYRDVDPLFGTLADAKALIDEAHQQGLRVIVDIVPNHTSSAHPWFQEALRGENRDRYIFRDRPNDWESIFGGPAWTQVADGQWYLHLFDPAQPDLNWDNDEVRGEFESILRFWLDLGVDGFRVDVAHGMVKPPGLPDIGKGNQARMVGREPVPFFDNDGVHEIHRAWRRVLDSYPGERIGVAEAWAPTPERLAMYVRPDELHQAFNFHYLFAPWDAAELREVIDSSLATAASVGAPTTWVLSNHDVKRHVTRYGGLARARAAALLTLALPGSAYVYQGEELGLPEVLDLPAEVCQDPQRLRDPDSGRDGCRVPMPWTRRSPESGWVNPWLPIPADWAELSVEAQDGVPGSTLELYRAALRLRRTFDGDLTWHDSPEGTLVFSRGDLVCAVNLTETPVDFGLDGELLLASAEPGAADSAAWLKVKCGA</sequence>
<dbReference type="OrthoDB" id="3203135at2"/>
<dbReference type="EMBL" id="SAUN01000001">
    <property type="protein sequence ID" value="RVX40217.1"/>
    <property type="molecule type" value="Genomic_DNA"/>
</dbReference>
<dbReference type="InterPro" id="IPR017853">
    <property type="entry name" value="GH"/>
</dbReference>
<reference evidence="3 4" key="1">
    <citation type="submission" date="2019-01" db="EMBL/GenBank/DDBJ databases">
        <title>Sequencing the genomes of 1000 actinobacteria strains.</title>
        <authorList>
            <person name="Klenk H.-P."/>
        </authorList>
    </citation>
    <scope>NUCLEOTIDE SEQUENCE [LARGE SCALE GENOMIC DNA]</scope>
    <source>
        <strain evidence="3 4">DSM 43925</strain>
    </source>
</reference>
<dbReference type="Gene3D" id="3.20.20.80">
    <property type="entry name" value="Glycosidases"/>
    <property type="match status" value="1"/>
</dbReference>
<dbReference type="PANTHER" id="PTHR10357:SF179">
    <property type="entry name" value="NEUTRAL AND BASIC AMINO ACID TRANSPORT PROTEIN RBAT"/>
    <property type="match status" value="1"/>
</dbReference>
<dbReference type="Pfam" id="PF00128">
    <property type="entry name" value="Alpha-amylase"/>
    <property type="match status" value="1"/>
</dbReference>
<comment type="caution">
    <text evidence="3">The sequence shown here is derived from an EMBL/GenBank/DDBJ whole genome shotgun (WGS) entry which is preliminary data.</text>
</comment>
<dbReference type="PANTHER" id="PTHR10357">
    <property type="entry name" value="ALPHA-AMYLASE FAMILY MEMBER"/>
    <property type="match status" value="1"/>
</dbReference>
<dbReference type="InterPro" id="IPR006047">
    <property type="entry name" value="GH13_cat_dom"/>
</dbReference>
<dbReference type="SUPFAM" id="SSF51445">
    <property type="entry name" value="(Trans)glycosidases"/>
    <property type="match status" value="1"/>
</dbReference>
<proteinExistence type="inferred from homology"/>
<dbReference type="GO" id="GO:0004556">
    <property type="term" value="F:alpha-amylase activity"/>
    <property type="evidence" value="ECO:0007669"/>
    <property type="project" value="TreeGrafter"/>
</dbReference>
<comment type="similarity">
    <text evidence="1">Belongs to the glycosyl hydrolase 13 family.</text>
</comment>
<accession>A0A438M3P8</accession>
<evidence type="ECO:0000256" key="1">
    <source>
        <dbReference type="ARBA" id="ARBA00008061"/>
    </source>
</evidence>
<gene>
    <name evidence="3" type="ORF">EDD27_2615</name>
</gene>
<dbReference type="RefSeq" id="WP_127932633.1">
    <property type="nucleotide sequence ID" value="NZ_SAUN01000001.1"/>
</dbReference>
<feature type="domain" description="Glycosyl hydrolase family 13 catalytic" evidence="2">
    <location>
        <begin position="12"/>
        <end position="376"/>
    </location>
</feature>
<dbReference type="AlphaFoldDB" id="A0A438M3P8"/>
<dbReference type="Proteomes" id="UP000284824">
    <property type="component" value="Unassembled WGS sequence"/>
</dbReference>
<organism evidence="3 4">
    <name type="scientific">Nonomuraea polychroma</name>
    <dbReference type="NCBI Taxonomy" id="46176"/>
    <lineage>
        <taxon>Bacteria</taxon>
        <taxon>Bacillati</taxon>
        <taxon>Actinomycetota</taxon>
        <taxon>Actinomycetes</taxon>
        <taxon>Streptosporangiales</taxon>
        <taxon>Streptosporangiaceae</taxon>
        <taxon>Nonomuraea</taxon>
    </lineage>
</organism>
<dbReference type="Gene3D" id="3.90.400.10">
    <property type="entry name" value="Oligo-1,6-glucosidase, Domain 2"/>
    <property type="match status" value="1"/>
</dbReference>
<keyword evidence="4" id="KW-1185">Reference proteome</keyword>
<dbReference type="InterPro" id="IPR045857">
    <property type="entry name" value="O16G_dom_2"/>
</dbReference>
<evidence type="ECO:0000313" key="3">
    <source>
        <dbReference type="EMBL" id="RVX40217.1"/>
    </source>
</evidence>
<protein>
    <submittedName>
        <fullName evidence="3">Alpha-glucosidase</fullName>
    </submittedName>
</protein>
<name>A0A438M3P8_9ACTN</name>
<evidence type="ECO:0000259" key="2">
    <source>
        <dbReference type="SMART" id="SM00642"/>
    </source>
</evidence>
<dbReference type="GO" id="GO:0009313">
    <property type="term" value="P:oligosaccharide catabolic process"/>
    <property type="evidence" value="ECO:0007669"/>
    <property type="project" value="TreeGrafter"/>
</dbReference>
<dbReference type="SMART" id="SM00642">
    <property type="entry name" value="Aamy"/>
    <property type="match status" value="1"/>
</dbReference>